<feature type="region of interest" description="Disordered" evidence="1">
    <location>
        <begin position="1"/>
        <end position="27"/>
    </location>
</feature>
<dbReference type="Proteomes" id="UP000000305">
    <property type="component" value="Unassembled WGS sequence"/>
</dbReference>
<protein>
    <submittedName>
        <fullName evidence="2">Uncharacterized protein</fullName>
    </submittedName>
</protein>
<dbReference type="AlphaFoldDB" id="E9G9B3"/>
<evidence type="ECO:0000256" key="1">
    <source>
        <dbReference type="SAM" id="MobiDB-lite"/>
    </source>
</evidence>
<reference evidence="2 3" key="1">
    <citation type="journal article" date="2011" name="Science">
        <title>The ecoresponsive genome of Daphnia pulex.</title>
        <authorList>
            <person name="Colbourne J.K."/>
            <person name="Pfrender M.E."/>
            <person name="Gilbert D."/>
            <person name="Thomas W.K."/>
            <person name="Tucker A."/>
            <person name="Oakley T.H."/>
            <person name="Tokishita S."/>
            <person name="Aerts A."/>
            <person name="Arnold G.J."/>
            <person name="Basu M.K."/>
            <person name="Bauer D.J."/>
            <person name="Caceres C.E."/>
            <person name="Carmel L."/>
            <person name="Casola C."/>
            <person name="Choi J.H."/>
            <person name="Detter J.C."/>
            <person name="Dong Q."/>
            <person name="Dusheyko S."/>
            <person name="Eads B.D."/>
            <person name="Frohlich T."/>
            <person name="Geiler-Samerotte K.A."/>
            <person name="Gerlach D."/>
            <person name="Hatcher P."/>
            <person name="Jogdeo S."/>
            <person name="Krijgsveld J."/>
            <person name="Kriventseva E.V."/>
            <person name="Kultz D."/>
            <person name="Laforsch C."/>
            <person name="Lindquist E."/>
            <person name="Lopez J."/>
            <person name="Manak J.R."/>
            <person name="Muller J."/>
            <person name="Pangilinan J."/>
            <person name="Patwardhan R.P."/>
            <person name="Pitluck S."/>
            <person name="Pritham E.J."/>
            <person name="Rechtsteiner A."/>
            <person name="Rho M."/>
            <person name="Rogozin I.B."/>
            <person name="Sakarya O."/>
            <person name="Salamov A."/>
            <person name="Schaack S."/>
            <person name="Shapiro H."/>
            <person name="Shiga Y."/>
            <person name="Skalitzky C."/>
            <person name="Smith Z."/>
            <person name="Souvorov A."/>
            <person name="Sung W."/>
            <person name="Tang Z."/>
            <person name="Tsuchiya D."/>
            <person name="Tu H."/>
            <person name="Vos H."/>
            <person name="Wang M."/>
            <person name="Wolf Y.I."/>
            <person name="Yamagata H."/>
            <person name="Yamada T."/>
            <person name="Ye Y."/>
            <person name="Shaw J.R."/>
            <person name="Andrews J."/>
            <person name="Crease T.J."/>
            <person name="Tang H."/>
            <person name="Lucas S.M."/>
            <person name="Robertson H.M."/>
            <person name="Bork P."/>
            <person name="Koonin E.V."/>
            <person name="Zdobnov E.M."/>
            <person name="Grigoriev I.V."/>
            <person name="Lynch M."/>
            <person name="Boore J.L."/>
        </authorList>
    </citation>
    <scope>NUCLEOTIDE SEQUENCE [LARGE SCALE GENOMIC DNA]</scope>
</reference>
<feature type="compositionally biased region" description="Low complexity" evidence="1">
    <location>
        <begin position="1"/>
        <end position="14"/>
    </location>
</feature>
<accession>E9G9B3</accession>
<dbReference type="KEGG" id="dpx:DAPPUDRAFT_239431"/>
<dbReference type="EMBL" id="GL732535">
    <property type="protein sequence ID" value="EFX84107.1"/>
    <property type="molecule type" value="Genomic_DNA"/>
</dbReference>
<evidence type="ECO:0000313" key="3">
    <source>
        <dbReference type="Proteomes" id="UP000000305"/>
    </source>
</evidence>
<keyword evidence="3" id="KW-1185">Reference proteome</keyword>
<dbReference type="InParanoid" id="E9G9B3"/>
<feature type="compositionally biased region" description="Pro residues" evidence="1">
    <location>
        <begin position="15"/>
        <end position="24"/>
    </location>
</feature>
<dbReference type="HOGENOM" id="CLU_2335715_0_0_1"/>
<name>E9G9B3_DAPPU</name>
<sequence>MRNASPNNDTNNNRIPPPPPPPPHIHAIKSSTFTLKIQRTNSIGYAVRSLIFFPREFINFTPEIWKPQMTFLFDRFRQPGGDDAKEFDSALINFVFEF</sequence>
<proteinExistence type="predicted"/>
<evidence type="ECO:0000313" key="2">
    <source>
        <dbReference type="EMBL" id="EFX84107.1"/>
    </source>
</evidence>
<organism evidence="2 3">
    <name type="scientific">Daphnia pulex</name>
    <name type="common">Water flea</name>
    <dbReference type="NCBI Taxonomy" id="6669"/>
    <lineage>
        <taxon>Eukaryota</taxon>
        <taxon>Metazoa</taxon>
        <taxon>Ecdysozoa</taxon>
        <taxon>Arthropoda</taxon>
        <taxon>Crustacea</taxon>
        <taxon>Branchiopoda</taxon>
        <taxon>Diplostraca</taxon>
        <taxon>Cladocera</taxon>
        <taxon>Anomopoda</taxon>
        <taxon>Daphniidae</taxon>
        <taxon>Daphnia</taxon>
    </lineage>
</organism>
<gene>
    <name evidence="2" type="ORF">DAPPUDRAFT_239431</name>
</gene>